<dbReference type="Proteomes" id="UP001194746">
    <property type="component" value="Unassembled WGS sequence"/>
</dbReference>
<gene>
    <name evidence="2" type="ORF">FE257_004911</name>
</gene>
<organism evidence="2 3">
    <name type="scientific">Aspergillus nanangensis</name>
    <dbReference type="NCBI Taxonomy" id="2582783"/>
    <lineage>
        <taxon>Eukaryota</taxon>
        <taxon>Fungi</taxon>
        <taxon>Dikarya</taxon>
        <taxon>Ascomycota</taxon>
        <taxon>Pezizomycotina</taxon>
        <taxon>Eurotiomycetes</taxon>
        <taxon>Eurotiomycetidae</taxon>
        <taxon>Eurotiales</taxon>
        <taxon>Aspergillaceae</taxon>
        <taxon>Aspergillus</taxon>
        <taxon>Aspergillus subgen. Circumdati</taxon>
    </lineage>
</organism>
<name>A0AAD4GMY4_ASPNN</name>
<dbReference type="EMBL" id="VCAU01000204">
    <property type="protein sequence ID" value="KAF9882897.1"/>
    <property type="molecule type" value="Genomic_DNA"/>
</dbReference>
<feature type="region of interest" description="Disordered" evidence="1">
    <location>
        <begin position="1"/>
        <end position="21"/>
    </location>
</feature>
<evidence type="ECO:0000256" key="1">
    <source>
        <dbReference type="SAM" id="MobiDB-lite"/>
    </source>
</evidence>
<reference evidence="2" key="2">
    <citation type="submission" date="2020-02" db="EMBL/GenBank/DDBJ databases">
        <authorList>
            <person name="Gilchrist C.L.M."/>
            <person name="Chooi Y.-H."/>
        </authorList>
    </citation>
    <scope>NUCLEOTIDE SEQUENCE</scope>
    <source>
        <strain evidence="2">MST-FP2251</strain>
    </source>
</reference>
<evidence type="ECO:0000313" key="3">
    <source>
        <dbReference type="Proteomes" id="UP001194746"/>
    </source>
</evidence>
<dbReference type="AlphaFoldDB" id="A0AAD4GMY4"/>
<feature type="region of interest" description="Disordered" evidence="1">
    <location>
        <begin position="201"/>
        <end position="228"/>
    </location>
</feature>
<accession>A0AAD4GMY4</accession>
<keyword evidence="3" id="KW-1185">Reference proteome</keyword>
<evidence type="ECO:0008006" key="4">
    <source>
        <dbReference type="Google" id="ProtNLM"/>
    </source>
</evidence>
<reference evidence="2" key="1">
    <citation type="journal article" date="2019" name="Beilstein J. Org. Chem.">
        <title>Nanangenines: drimane sesquiterpenoids as the dominant metabolite cohort of a novel Australian fungus, Aspergillus nanangensis.</title>
        <authorList>
            <person name="Lacey H.J."/>
            <person name="Gilchrist C.L.M."/>
            <person name="Crombie A."/>
            <person name="Kalaitzis J.A."/>
            <person name="Vuong D."/>
            <person name="Rutledge P.J."/>
            <person name="Turner P."/>
            <person name="Pitt J.I."/>
            <person name="Lacey E."/>
            <person name="Chooi Y.H."/>
            <person name="Piggott A.M."/>
        </authorList>
    </citation>
    <scope>NUCLEOTIDE SEQUENCE</scope>
    <source>
        <strain evidence="2">MST-FP2251</strain>
    </source>
</reference>
<evidence type="ECO:0000313" key="2">
    <source>
        <dbReference type="EMBL" id="KAF9882897.1"/>
    </source>
</evidence>
<proteinExistence type="predicted"/>
<comment type="caution">
    <text evidence="2">The sequence shown here is derived from an EMBL/GenBank/DDBJ whole genome shotgun (WGS) entry which is preliminary data.</text>
</comment>
<protein>
    <recommendedName>
        <fullName evidence="4">F-box domain-containing protein</fullName>
    </recommendedName>
</protein>
<sequence length="228" mass="26675">MASGTAYRREQPQNPWCPRNHNVELYKAPPNKAATTRTRSRIPMIDRYALPPEILHEILLNLDFPSLGMLRRVDTTRRYWVESLPAYSLLKKHASCALHNMHTKKCLSYFPISWLLAEFRHPWCRTCGDFGPLLYMATLTRSCYMCNERRPEYELAAVDAVCCHFALTLKDLKSTPIISSDQYKHRERLTDYSGAKALGRKLHGSHQKMKQACQDNKERREQNHKRRL</sequence>